<proteinExistence type="predicted"/>
<sequence length="88" mass="9811">MSGVLLFYSIEASDQFFICSYSLSSISLCSRRSKFSLGSVILFSILDIGILRKQKGTKSIFERNGLINDVTAVDFTDAEVYTLVTRNL</sequence>
<dbReference type="EMBL" id="CMVM020000076">
    <property type="status" value="NOT_ANNOTATED_CDS"/>
    <property type="molecule type" value="Genomic_DNA"/>
</dbReference>
<reference evidence="1" key="2">
    <citation type="submission" date="2022-06" db="UniProtKB">
        <authorList>
            <consortium name="EnsemblMetazoa"/>
        </authorList>
    </citation>
    <scope>IDENTIFICATION</scope>
</reference>
<reference evidence="2" key="1">
    <citation type="submission" date="2013-10" db="EMBL/GenBank/DDBJ databases">
        <title>Genome sequencing of Onchocerca volvulus.</title>
        <authorList>
            <person name="Cotton J."/>
            <person name="Tsai J."/>
            <person name="Stanley E."/>
            <person name="Tracey A."/>
            <person name="Holroyd N."/>
            <person name="Lustigman S."/>
            <person name="Berriman M."/>
        </authorList>
    </citation>
    <scope>NUCLEOTIDE SEQUENCE</scope>
</reference>
<dbReference type="Proteomes" id="UP000024404">
    <property type="component" value="Unassembled WGS sequence"/>
</dbReference>
<evidence type="ECO:0000313" key="1">
    <source>
        <dbReference type="EnsemblMetazoa" id="OVOC2985.1"/>
    </source>
</evidence>
<protein>
    <submittedName>
        <fullName evidence="1">Uncharacterized protein</fullName>
    </submittedName>
</protein>
<name>A0A8R1XUN1_ONCVO</name>
<dbReference type="EnsemblMetazoa" id="OVOC2985.1">
    <property type="protein sequence ID" value="OVOC2985.1"/>
    <property type="gene ID" value="WBGene00239794"/>
</dbReference>
<keyword evidence="2" id="KW-1185">Reference proteome</keyword>
<accession>A0A8R1XUN1</accession>
<organism evidence="1 2">
    <name type="scientific">Onchocerca volvulus</name>
    <dbReference type="NCBI Taxonomy" id="6282"/>
    <lineage>
        <taxon>Eukaryota</taxon>
        <taxon>Metazoa</taxon>
        <taxon>Ecdysozoa</taxon>
        <taxon>Nematoda</taxon>
        <taxon>Chromadorea</taxon>
        <taxon>Rhabditida</taxon>
        <taxon>Spirurina</taxon>
        <taxon>Spiruromorpha</taxon>
        <taxon>Filarioidea</taxon>
        <taxon>Onchocercidae</taxon>
        <taxon>Onchocerca</taxon>
    </lineage>
</organism>
<dbReference type="AlphaFoldDB" id="A0A8R1XUN1"/>
<evidence type="ECO:0000313" key="2">
    <source>
        <dbReference type="Proteomes" id="UP000024404"/>
    </source>
</evidence>